<dbReference type="Gene3D" id="3.50.50.60">
    <property type="entry name" value="FAD/NAD(P)-binding domain"/>
    <property type="match status" value="2"/>
</dbReference>
<dbReference type="EMBL" id="CP042430">
    <property type="protein sequence ID" value="QEC50327.1"/>
    <property type="molecule type" value="Genomic_DNA"/>
</dbReference>
<evidence type="ECO:0000256" key="4">
    <source>
        <dbReference type="ARBA" id="ARBA00023002"/>
    </source>
</evidence>
<evidence type="ECO:0000313" key="7">
    <source>
        <dbReference type="EMBL" id="QEC50327.1"/>
    </source>
</evidence>
<protein>
    <submittedName>
        <fullName evidence="7">FAD-binding protein</fullName>
    </submittedName>
</protein>
<dbReference type="RefSeq" id="WP_146922839.1">
    <property type="nucleotide sequence ID" value="NZ_CP042430.1"/>
</dbReference>
<sequence>MRIRADRPASAADRDATYDAILVGTGLGCLAAAIGLAAAGLRPLLLERAALVGGASAWSGGVVWAPANHRMRAKGLADSAGEALEYLRRVSDGRGDAELAAAYVQRLPAILRWLERETELAWMSYPRLPDYFEIPGAKPDGRCLLPQPRVVSAALEAAARRVSELLLVRPSVHFPAQEHAWAGGRGLVGSLWLRVLQDATPYELDTRARALLTEDGSVAGVEVEGPGGRRRLRARHGVLLGTGGFEWNARMTRAAVPAPAPHPQTPVGATGDGQRMAAALGAGLALMDQTIWTPGVCVPGERDGDHPLCRLCFQELSRSHCIVVNRAGRRFADETFFQDLARGWCTFDASTASHPNLPMHLVFDERHRERHGLPASVPVGDYLTRHPSLTALAAANGIDPAGLEATVRRFNADVAHGRDREFGRGEGAYRRAFAGPASGGANPTLGAISEPPFYCMELFPGTSGHRGGVVCDPSARVLDVDGAPIDGLYACGATAAGLVTGGAYLTGTSLGQALVSGMAAAEAIGARSS</sequence>
<dbReference type="SUPFAM" id="SSF51905">
    <property type="entry name" value="FAD/NAD(P)-binding domain"/>
    <property type="match status" value="1"/>
</dbReference>
<dbReference type="InterPro" id="IPR050315">
    <property type="entry name" value="FAD-oxidoreductase_2"/>
</dbReference>
<feature type="transmembrane region" description="Helical" evidence="5">
    <location>
        <begin position="20"/>
        <end position="39"/>
    </location>
</feature>
<dbReference type="PANTHER" id="PTHR43400">
    <property type="entry name" value="FUMARATE REDUCTASE"/>
    <property type="match status" value="1"/>
</dbReference>
<dbReference type="InterPro" id="IPR036188">
    <property type="entry name" value="FAD/NAD-bd_sf"/>
</dbReference>
<dbReference type="KEGG" id="bsol:FSW04_23915"/>
<keyword evidence="4" id="KW-0560">Oxidoreductase</keyword>
<organism evidence="7 8">
    <name type="scientific">Baekduia soli</name>
    <dbReference type="NCBI Taxonomy" id="496014"/>
    <lineage>
        <taxon>Bacteria</taxon>
        <taxon>Bacillati</taxon>
        <taxon>Actinomycetota</taxon>
        <taxon>Thermoleophilia</taxon>
        <taxon>Solirubrobacterales</taxon>
        <taxon>Baekduiaceae</taxon>
        <taxon>Baekduia</taxon>
    </lineage>
</organism>
<dbReference type="SUPFAM" id="SSF56425">
    <property type="entry name" value="Succinate dehydrogenase/fumarate reductase flavoprotein, catalytic domain"/>
    <property type="match status" value="1"/>
</dbReference>
<evidence type="ECO:0000256" key="2">
    <source>
        <dbReference type="ARBA" id="ARBA00022630"/>
    </source>
</evidence>
<dbReference type="Pfam" id="PF00890">
    <property type="entry name" value="FAD_binding_2"/>
    <property type="match status" value="1"/>
</dbReference>
<evidence type="ECO:0000256" key="5">
    <source>
        <dbReference type="SAM" id="Phobius"/>
    </source>
</evidence>
<keyword evidence="5" id="KW-0812">Transmembrane</keyword>
<name>A0A5B8UBD5_9ACTN</name>
<dbReference type="GO" id="GO:0033765">
    <property type="term" value="F:steroid dehydrogenase activity, acting on the CH-CH group of donors"/>
    <property type="evidence" value="ECO:0007669"/>
    <property type="project" value="UniProtKB-ARBA"/>
</dbReference>
<dbReference type="Proteomes" id="UP000321805">
    <property type="component" value="Chromosome"/>
</dbReference>
<evidence type="ECO:0000313" key="8">
    <source>
        <dbReference type="Proteomes" id="UP000321805"/>
    </source>
</evidence>
<evidence type="ECO:0000256" key="1">
    <source>
        <dbReference type="ARBA" id="ARBA00001974"/>
    </source>
</evidence>
<gene>
    <name evidence="7" type="ORF">FSW04_23915</name>
</gene>
<reference evidence="7 8" key="1">
    <citation type="journal article" date="2018" name="J. Microbiol.">
        <title>Baekduia soli gen. nov., sp. nov., a novel bacterium isolated from the soil of Baekdu Mountain and proposal of a novel family name, Baekduiaceae fam. nov.</title>
        <authorList>
            <person name="An D.S."/>
            <person name="Siddiqi M.Z."/>
            <person name="Kim K.H."/>
            <person name="Yu H.S."/>
            <person name="Im W.T."/>
        </authorList>
    </citation>
    <scope>NUCLEOTIDE SEQUENCE [LARGE SCALE GENOMIC DNA]</scope>
    <source>
        <strain evidence="7 8">BR7-21</strain>
    </source>
</reference>
<keyword evidence="5" id="KW-0472">Membrane</keyword>
<proteinExistence type="predicted"/>
<dbReference type="InterPro" id="IPR027477">
    <property type="entry name" value="Succ_DH/fumarate_Rdtase_cat_sf"/>
</dbReference>
<feature type="domain" description="FAD-dependent oxidoreductase 2 FAD-binding" evidence="6">
    <location>
        <begin position="19"/>
        <end position="510"/>
    </location>
</feature>
<evidence type="ECO:0000256" key="3">
    <source>
        <dbReference type="ARBA" id="ARBA00022827"/>
    </source>
</evidence>
<dbReference type="AlphaFoldDB" id="A0A5B8UBD5"/>
<accession>A0A5B8UBD5</accession>
<evidence type="ECO:0000259" key="6">
    <source>
        <dbReference type="Pfam" id="PF00890"/>
    </source>
</evidence>
<comment type="cofactor">
    <cofactor evidence="1">
        <name>FAD</name>
        <dbReference type="ChEBI" id="CHEBI:57692"/>
    </cofactor>
</comment>
<keyword evidence="8" id="KW-1185">Reference proteome</keyword>
<keyword evidence="3" id="KW-0274">FAD</keyword>
<dbReference type="OrthoDB" id="9813348at2"/>
<keyword evidence="2" id="KW-0285">Flavoprotein</keyword>
<keyword evidence="5" id="KW-1133">Transmembrane helix</keyword>
<dbReference type="GO" id="GO:0008202">
    <property type="term" value="P:steroid metabolic process"/>
    <property type="evidence" value="ECO:0007669"/>
    <property type="project" value="UniProtKB-ARBA"/>
</dbReference>
<dbReference type="InterPro" id="IPR003953">
    <property type="entry name" value="FAD-dep_OxRdtase_2_FAD-bd"/>
</dbReference>
<dbReference type="PANTHER" id="PTHR43400:SF10">
    <property type="entry name" value="3-OXOSTEROID 1-DEHYDROGENASE"/>
    <property type="match status" value="1"/>
</dbReference>